<dbReference type="EC" id="3.5.4.5" evidence="4 12"/>
<evidence type="ECO:0000256" key="6">
    <source>
        <dbReference type="ARBA" id="ARBA00022801"/>
    </source>
</evidence>
<dbReference type="FunFam" id="3.40.140.10:FF:000008">
    <property type="entry name" value="Cytidine deaminase"/>
    <property type="match status" value="1"/>
</dbReference>
<dbReference type="Pfam" id="PF00383">
    <property type="entry name" value="dCMP_cyt_deam_1"/>
    <property type="match status" value="1"/>
</dbReference>
<evidence type="ECO:0000256" key="1">
    <source>
        <dbReference type="ARBA" id="ARBA00001947"/>
    </source>
</evidence>
<evidence type="ECO:0000256" key="2">
    <source>
        <dbReference type="ARBA" id="ARBA00003949"/>
    </source>
</evidence>
<feature type="active site" description="Proton donor" evidence="10">
    <location>
        <position position="62"/>
    </location>
</feature>
<evidence type="ECO:0000256" key="8">
    <source>
        <dbReference type="ARBA" id="ARBA00032005"/>
    </source>
</evidence>
<feature type="binding site" evidence="11">
    <location>
        <position position="97"/>
    </location>
    <ligand>
        <name>Zn(2+)</name>
        <dbReference type="ChEBI" id="CHEBI:29105"/>
        <note>catalytic</note>
    </ligand>
</feature>
<keyword evidence="5 11" id="KW-0479">Metal-binding</keyword>
<dbReference type="Gene3D" id="3.40.140.10">
    <property type="entry name" value="Cytidine Deaminase, domain 2"/>
    <property type="match status" value="1"/>
</dbReference>
<dbReference type="InterPro" id="IPR016192">
    <property type="entry name" value="APOBEC/CMP_deaminase_Zn-bd"/>
</dbReference>
<dbReference type="AlphaFoldDB" id="A0A8B7YER9"/>
<dbReference type="GO" id="GO:0005829">
    <property type="term" value="C:cytosol"/>
    <property type="evidence" value="ECO:0007669"/>
    <property type="project" value="TreeGrafter"/>
</dbReference>
<comment type="cofactor">
    <cofactor evidence="1 11 12">
        <name>Zn(2+)</name>
        <dbReference type="ChEBI" id="CHEBI:29105"/>
    </cofactor>
</comment>
<evidence type="ECO:0000256" key="11">
    <source>
        <dbReference type="PIRSR" id="PIRSR606262-3"/>
    </source>
</evidence>
<proteinExistence type="inferred from homology"/>
<accession>A0A8B7YER9</accession>
<dbReference type="GO" id="GO:0008270">
    <property type="term" value="F:zinc ion binding"/>
    <property type="evidence" value="ECO:0007669"/>
    <property type="project" value="UniProtKB-UniRule"/>
</dbReference>
<dbReference type="InterPro" id="IPR002125">
    <property type="entry name" value="CMP_dCMP_dom"/>
</dbReference>
<dbReference type="PANTHER" id="PTHR11644">
    <property type="entry name" value="CYTIDINE DEAMINASE"/>
    <property type="match status" value="1"/>
</dbReference>
<dbReference type="GO" id="GO:0072527">
    <property type="term" value="P:pyrimidine-containing compound metabolic process"/>
    <property type="evidence" value="ECO:0007669"/>
    <property type="project" value="UniProtKB-ARBA"/>
</dbReference>
<dbReference type="PANTHER" id="PTHR11644:SF2">
    <property type="entry name" value="CYTIDINE DEAMINASE"/>
    <property type="match status" value="1"/>
</dbReference>
<evidence type="ECO:0000256" key="9">
    <source>
        <dbReference type="ARBA" id="ARBA00049558"/>
    </source>
</evidence>
<dbReference type="NCBIfam" id="TIGR01354">
    <property type="entry name" value="cyt_deam_tetra"/>
    <property type="match status" value="1"/>
</dbReference>
<evidence type="ECO:0000256" key="10">
    <source>
        <dbReference type="PIRSR" id="PIRSR606262-1"/>
    </source>
</evidence>
<dbReference type="InterPro" id="IPR016193">
    <property type="entry name" value="Cytidine_deaminase-like"/>
</dbReference>
<dbReference type="RefSeq" id="XP_022090136.1">
    <property type="nucleotide sequence ID" value="XM_022234444.1"/>
</dbReference>
<dbReference type="PROSITE" id="PS00903">
    <property type="entry name" value="CYT_DCMP_DEAMINASES_1"/>
    <property type="match status" value="1"/>
</dbReference>
<feature type="binding site" evidence="11">
    <location>
        <position position="60"/>
    </location>
    <ligand>
        <name>Zn(2+)</name>
        <dbReference type="ChEBI" id="CHEBI:29105"/>
        <note>catalytic</note>
    </ligand>
</feature>
<dbReference type="GO" id="GO:0055086">
    <property type="term" value="P:nucleobase-containing small molecule metabolic process"/>
    <property type="evidence" value="ECO:0007669"/>
    <property type="project" value="UniProtKB-ARBA"/>
</dbReference>
<feature type="domain" description="CMP/dCMP-type deaminase" evidence="13">
    <location>
        <begin position="8"/>
        <end position="136"/>
    </location>
</feature>
<protein>
    <recommendedName>
        <fullName evidence="4 12">Cytidine deaminase</fullName>
        <ecNumber evidence="4 12">3.5.4.5</ecNumber>
    </recommendedName>
    <alternativeName>
        <fullName evidence="8 12">Cytidine aminohydrolase</fullName>
    </alternativeName>
</protein>
<evidence type="ECO:0000256" key="7">
    <source>
        <dbReference type="ARBA" id="ARBA00022833"/>
    </source>
</evidence>
<comment type="similarity">
    <text evidence="3 12">Belongs to the cytidine and deoxycytidylate deaminase family.</text>
</comment>
<dbReference type="KEGG" id="aplc:110979004"/>
<comment type="catalytic activity">
    <reaction evidence="12">
        <text>2'-deoxycytidine + H2O + H(+) = 2'-deoxyuridine + NH4(+)</text>
        <dbReference type="Rhea" id="RHEA:13433"/>
        <dbReference type="ChEBI" id="CHEBI:15377"/>
        <dbReference type="ChEBI" id="CHEBI:15378"/>
        <dbReference type="ChEBI" id="CHEBI:15698"/>
        <dbReference type="ChEBI" id="CHEBI:16450"/>
        <dbReference type="ChEBI" id="CHEBI:28938"/>
        <dbReference type="EC" id="3.5.4.5"/>
    </reaction>
</comment>
<keyword evidence="14" id="KW-1185">Reference proteome</keyword>
<dbReference type="InterPro" id="IPR050202">
    <property type="entry name" value="Cyt/Deoxycyt_deaminase"/>
</dbReference>
<comment type="function">
    <text evidence="2 12">This enzyme scavenges exogenous and endogenous cytidine and 2'-deoxycytidine for UMP synthesis.</text>
</comment>
<evidence type="ECO:0000256" key="4">
    <source>
        <dbReference type="ARBA" id="ARBA00012783"/>
    </source>
</evidence>
<dbReference type="NCBIfam" id="NF004064">
    <property type="entry name" value="PRK05578.1"/>
    <property type="match status" value="1"/>
</dbReference>
<dbReference type="InterPro" id="IPR006262">
    <property type="entry name" value="Cyt_deam_tetra"/>
</dbReference>
<dbReference type="OMA" id="IEIYFMG"/>
<evidence type="ECO:0000313" key="15">
    <source>
        <dbReference type="RefSeq" id="XP_022090136.1"/>
    </source>
</evidence>
<dbReference type="GeneID" id="110979004"/>
<sequence length="141" mass="15844">MDCSSLPAEIWELIKQSQQAKKHSHCPQSKFRVGASLLTKDGKVFNGCNIENVSFSLTVCAERCAIFKAISEGYKEFKAIAVASDQKDKFISPCGACRQVMHEFGGKDMEVYLTKPDLTWKRTSNEELLPFAFDDIRISVE</sequence>
<dbReference type="GO" id="GO:0004126">
    <property type="term" value="F:cytidine deaminase activity"/>
    <property type="evidence" value="ECO:0007669"/>
    <property type="project" value="UniProtKB-UniRule"/>
</dbReference>
<comment type="catalytic activity">
    <reaction evidence="9 12">
        <text>cytidine + H2O + H(+) = uridine + NH4(+)</text>
        <dbReference type="Rhea" id="RHEA:16069"/>
        <dbReference type="ChEBI" id="CHEBI:15377"/>
        <dbReference type="ChEBI" id="CHEBI:15378"/>
        <dbReference type="ChEBI" id="CHEBI:16704"/>
        <dbReference type="ChEBI" id="CHEBI:17562"/>
        <dbReference type="ChEBI" id="CHEBI:28938"/>
        <dbReference type="EC" id="3.5.4.5"/>
    </reaction>
</comment>
<keyword evidence="6 12" id="KW-0378">Hydrolase</keyword>
<evidence type="ECO:0000259" key="13">
    <source>
        <dbReference type="PROSITE" id="PS51747"/>
    </source>
</evidence>
<dbReference type="Proteomes" id="UP000694845">
    <property type="component" value="Unplaced"/>
</dbReference>
<dbReference type="OrthoDB" id="414540at2759"/>
<keyword evidence="7 11" id="KW-0862">Zinc</keyword>
<gene>
    <name evidence="15" type="primary">LOC110979004</name>
</gene>
<dbReference type="CDD" id="cd01283">
    <property type="entry name" value="cytidine_deaminase"/>
    <property type="match status" value="1"/>
</dbReference>
<evidence type="ECO:0000256" key="3">
    <source>
        <dbReference type="ARBA" id="ARBA00006576"/>
    </source>
</evidence>
<name>A0A8B7YER9_ACAPL</name>
<dbReference type="SUPFAM" id="SSF53927">
    <property type="entry name" value="Cytidine deaminase-like"/>
    <property type="match status" value="1"/>
</dbReference>
<evidence type="ECO:0000256" key="12">
    <source>
        <dbReference type="RuleBase" id="RU364006"/>
    </source>
</evidence>
<evidence type="ECO:0000256" key="5">
    <source>
        <dbReference type="ARBA" id="ARBA00022723"/>
    </source>
</evidence>
<evidence type="ECO:0000313" key="14">
    <source>
        <dbReference type="Proteomes" id="UP000694845"/>
    </source>
</evidence>
<dbReference type="GO" id="GO:0042802">
    <property type="term" value="F:identical protein binding"/>
    <property type="evidence" value="ECO:0007669"/>
    <property type="project" value="UniProtKB-ARBA"/>
</dbReference>
<organism evidence="14 15">
    <name type="scientific">Acanthaster planci</name>
    <name type="common">Crown-of-thorns starfish</name>
    <dbReference type="NCBI Taxonomy" id="133434"/>
    <lineage>
        <taxon>Eukaryota</taxon>
        <taxon>Metazoa</taxon>
        <taxon>Echinodermata</taxon>
        <taxon>Eleutherozoa</taxon>
        <taxon>Asterozoa</taxon>
        <taxon>Asteroidea</taxon>
        <taxon>Valvatacea</taxon>
        <taxon>Valvatida</taxon>
        <taxon>Acanthasteridae</taxon>
        <taxon>Acanthaster</taxon>
    </lineage>
</organism>
<reference evidence="15" key="1">
    <citation type="submission" date="2025-08" db="UniProtKB">
        <authorList>
            <consortium name="RefSeq"/>
        </authorList>
    </citation>
    <scope>IDENTIFICATION</scope>
</reference>
<dbReference type="PROSITE" id="PS51747">
    <property type="entry name" value="CYT_DCMP_DEAMINASES_2"/>
    <property type="match status" value="1"/>
</dbReference>
<feature type="binding site" evidence="11">
    <location>
        <position position="94"/>
    </location>
    <ligand>
        <name>Zn(2+)</name>
        <dbReference type="ChEBI" id="CHEBI:29105"/>
        <note>catalytic</note>
    </ligand>
</feature>